<comment type="pathway">
    <text evidence="1 8 9">Carbohydrate degradation; glycolysis; D-glyceraldehyde 3-phosphate and glycerone phosphate from D-glucose: step 2/4.</text>
</comment>
<dbReference type="CDD" id="cd05015">
    <property type="entry name" value="SIS_PGI_1"/>
    <property type="match status" value="1"/>
</dbReference>
<evidence type="ECO:0000313" key="10">
    <source>
        <dbReference type="EMBL" id="TVZ06011.1"/>
    </source>
</evidence>
<dbReference type="UniPathway" id="UPA00138"/>
<dbReference type="GO" id="GO:0097367">
    <property type="term" value="F:carbohydrate derivative binding"/>
    <property type="evidence" value="ECO:0007669"/>
    <property type="project" value="InterPro"/>
</dbReference>
<evidence type="ECO:0000256" key="1">
    <source>
        <dbReference type="ARBA" id="ARBA00004926"/>
    </source>
</evidence>
<evidence type="ECO:0000256" key="8">
    <source>
        <dbReference type="HAMAP-Rule" id="MF_00473"/>
    </source>
</evidence>
<organism evidence="10 11">
    <name type="scientific">Trebonia kvetii</name>
    <dbReference type="NCBI Taxonomy" id="2480626"/>
    <lineage>
        <taxon>Bacteria</taxon>
        <taxon>Bacillati</taxon>
        <taxon>Actinomycetota</taxon>
        <taxon>Actinomycetes</taxon>
        <taxon>Streptosporangiales</taxon>
        <taxon>Treboniaceae</taxon>
        <taxon>Trebonia</taxon>
    </lineage>
</organism>
<feature type="active site" evidence="8">
    <location>
        <position position="505"/>
    </location>
</feature>
<dbReference type="Gene3D" id="3.40.50.10490">
    <property type="entry name" value="Glucose-6-phosphate isomerase like protein, domain 1"/>
    <property type="match status" value="2"/>
</dbReference>
<dbReference type="NCBIfam" id="NF001211">
    <property type="entry name" value="PRK00179.1"/>
    <property type="match status" value="1"/>
</dbReference>
<dbReference type="HAMAP" id="MF_00473">
    <property type="entry name" value="G6P_isomerase"/>
    <property type="match status" value="1"/>
</dbReference>
<dbReference type="GO" id="GO:0048029">
    <property type="term" value="F:monosaccharide binding"/>
    <property type="evidence" value="ECO:0007669"/>
    <property type="project" value="TreeGrafter"/>
</dbReference>
<dbReference type="GO" id="GO:0004347">
    <property type="term" value="F:glucose-6-phosphate isomerase activity"/>
    <property type="evidence" value="ECO:0007669"/>
    <property type="project" value="UniProtKB-UniRule"/>
</dbReference>
<dbReference type="RefSeq" id="WP_145850765.1">
    <property type="nucleotide sequence ID" value="NZ_RPFW01000001.1"/>
</dbReference>
<dbReference type="InterPro" id="IPR023096">
    <property type="entry name" value="G6P_Isomerase_C"/>
</dbReference>
<keyword evidence="5 8" id="KW-0324">Glycolysis</keyword>
<evidence type="ECO:0000256" key="3">
    <source>
        <dbReference type="ARBA" id="ARBA00022432"/>
    </source>
</evidence>
<dbReference type="PROSITE" id="PS00765">
    <property type="entry name" value="P_GLUCOSE_ISOMERASE_1"/>
    <property type="match status" value="1"/>
</dbReference>
<comment type="caution">
    <text evidence="10">The sequence shown here is derived from an EMBL/GenBank/DDBJ whole genome shotgun (WGS) entry which is preliminary data.</text>
</comment>
<evidence type="ECO:0000256" key="5">
    <source>
        <dbReference type="ARBA" id="ARBA00023152"/>
    </source>
</evidence>
<dbReference type="GO" id="GO:0006096">
    <property type="term" value="P:glycolytic process"/>
    <property type="evidence" value="ECO:0007669"/>
    <property type="project" value="UniProtKB-UniRule"/>
</dbReference>
<keyword evidence="4 8" id="KW-0963">Cytoplasm</keyword>
<dbReference type="OrthoDB" id="140919at2"/>
<accession>A0A6P2C7J6</accession>
<dbReference type="FunFam" id="1.10.1390.10:FF:000001">
    <property type="entry name" value="Glucose-6-phosphate isomerase"/>
    <property type="match status" value="1"/>
</dbReference>
<dbReference type="PANTHER" id="PTHR11469">
    <property type="entry name" value="GLUCOSE-6-PHOSPHATE ISOMERASE"/>
    <property type="match status" value="1"/>
</dbReference>
<protein>
    <recommendedName>
        <fullName evidence="8">Glucose-6-phosphate isomerase</fullName>
        <shortName evidence="8">GPI</shortName>
        <ecNumber evidence="8">5.3.1.9</ecNumber>
    </recommendedName>
    <alternativeName>
        <fullName evidence="8">Phosphoglucose isomerase</fullName>
        <shortName evidence="8">PGI</shortName>
    </alternativeName>
    <alternativeName>
        <fullName evidence="8">Phosphohexose isomerase</fullName>
        <shortName evidence="8">PHI</shortName>
    </alternativeName>
</protein>
<reference evidence="10 11" key="1">
    <citation type="submission" date="2018-11" db="EMBL/GenBank/DDBJ databases">
        <title>Trebonia kvetii gen.nov., sp.nov., a novel acidophilic actinobacterium, and proposal of the new actinobacterial family Treboniaceae fam. nov.</title>
        <authorList>
            <person name="Rapoport D."/>
            <person name="Sagova-Mareckova M."/>
            <person name="Sedlacek I."/>
            <person name="Provaznik J."/>
            <person name="Kralova S."/>
            <person name="Pavlinic D."/>
            <person name="Benes V."/>
            <person name="Kopecky J."/>
        </authorList>
    </citation>
    <scope>NUCLEOTIDE SEQUENCE [LARGE SCALE GENOMIC DNA]</scope>
    <source>
        <strain evidence="10 11">15Tr583</strain>
    </source>
</reference>
<evidence type="ECO:0000256" key="6">
    <source>
        <dbReference type="ARBA" id="ARBA00023235"/>
    </source>
</evidence>
<sequence length="542" mass="59620">MPTPLRERKAWQALERHYAEISGSHLRELFAADPGRGERLSAEAVGIYLDYSKNRVTDETMALLVELAEESGVPARRDAMFRGEHINVSEDRAVLHTALRLPETASLVVDGQDVVADVHAVLHRMRDFANRVRSGEFKGFTGKPIKNVINIGIGGSDLGPVMAYEALRHYCTREITFRFVSNVDSTDFVEAVRDLSPEETLFIISSKTFGTLETLANATSARDWIVSALGSADAVANHFVAVSTNAARVSAFGIDTANMFGFWDWVGGRYSMDSAIGLSNMIALGPDQFDELLAGFHDMDEHFRTAPLAANLPVLLGVLAVWYRDFFGCQTVGVMPYEQYLKRFPAYLQQLTMESNGKHVTLSGQQVDYDTGAVYWGEPGTNGQHSFYQLIHQGTVLVPVDLIGFARTLNPLGDHHDLLSSNVFAQAAALAFGKTEAEVRAEGTAEAVVPHRVFEGNRPTNTLLCDVLTPRLLGSLIALYEHSVFVQGTIWEIDSFDQWGVELGKVLAQQIIPELTSAAEPSLTHDSSTNALIRRYRSLKGA</sequence>
<dbReference type="PANTHER" id="PTHR11469:SF1">
    <property type="entry name" value="GLUCOSE-6-PHOSPHATE ISOMERASE"/>
    <property type="match status" value="1"/>
</dbReference>
<dbReference type="InterPro" id="IPR046348">
    <property type="entry name" value="SIS_dom_sf"/>
</dbReference>
<dbReference type="Proteomes" id="UP000460272">
    <property type="component" value="Unassembled WGS sequence"/>
</dbReference>
<comment type="pathway">
    <text evidence="8">Carbohydrate biosynthesis; gluconeogenesis.</text>
</comment>
<dbReference type="CDD" id="cd05016">
    <property type="entry name" value="SIS_PGI_2"/>
    <property type="match status" value="1"/>
</dbReference>
<dbReference type="Gene3D" id="1.10.1390.10">
    <property type="match status" value="1"/>
</dbReference>
<dbReference type="UniPathway" id="UPA00109">
    <property type="reaction ID" value="UER00181"/>
</dbReference>
<dbReference type="PROSITE" id="PS51463">
    <property type="entry name" value="P_GLUCOSE_ISOMERASE_3"/>
    <property type="match status" value="1"/>
</dbReference>
<keyword evidence="11" id="KW-1185">Reference proteome</keyword>
<dbReference type="PRINTS" id="PR00662">
    <property type="entry name" value="G6PISOMERASE"/>
</dbReference>
<proteinExistence type="inferred from homology"/>
<dbReference type="PROSITE" id="PS00174">
    <property type="entry name" value="P_GLUCOSE_ISOMERASE_2"/>
    <property type="match status" value="1"/>
</dbReference>
<name>A0A6P2C7J6_9ACTN</name>
<gene>
    <name evidence="8" type="primary">pgi</name>
    <name evidence="10" type="ORF">EAS64_00615</name>
</gene>
<keyword evidence="3 8" id="KW-0312">Gluconeogenesis</keyword>
<dbReference type="InterPro" id="IPR018189">
    <property type="entry name" value="Phosphoglucose_isomerase_CS"/>
</dbReference>
<feature type="active site" evidence="8">
    <location>
        <position position="385"/>
    </location>
</feature>
<dbReference type="InterPro" id="IPR035482">
    <property type="entry name" value="SIS_PGI_2"/>
</dbReference>
<feature type="active site" description="Proton donor" evidence="8">
    <location>
        <position position="354"/>
    </location>
</feature>
<dbReference type="EC" id="5.3.1.9" evidence="8"/>
<dbReference type="EMBL" id="RPFW01000001">
    <property type="protein sequence ID" value="TVZ06011.1"/>
    <property type="molecule type" value="Genomic_DNA"/>
</dbReference>
<dbReference type="GO" id="GO:0051156">
    <property type="term" value="P:glucose 6-phosphate metabolic process"/>
    <property type="evidence" value="ECO:0007669"/>
    <property type="project" value="TreeGrafter"/>
</dbReference>
<dbReference type="GO" id="GO:0005829">
    <property type="term" value="C:cytosol"/>
    <property type="evidence" value="ECO:0007669"/>
    <property type="project" value="TreeGrafter"/>
</dbReference>
<dbReference type="FunFam" id="3.40.50.10490:FF:000018">
    <property type="entry name" value="Glucose-6-phosphate isomerase"/>
    <property type="match status" value="1"/>
</dbReference>
<dbReference type="InterPro" id="IPR001672">
    <property type="entry name" value="G6P_Isomerase"/>
</dbReference>
<comment type="catalytic activity">
    <reaction evidence="7 8 9">
        <text>alpha-D-glucose 6-phosphate = beta-D-fructose 6-phosphate</text>
        <dbReference type="Rhea" id="RHEA:11816"/>
        <dbReference type="ChEBI" id="CHEBI:57634"/>
        <dbReference type="ChEBI" id="CHEBI:58225"/>
        <dbReference type="EC" id="5.3.1.9"/>
    </reaction>
</comment>
<evidence type="ECO:0000256" key="2">
    <source>
        <dbReference type="ARBA" id="ARBA00006604"/>
    </source>
</evidence>
<dbReference type="AlphaFoldDB" id="A0A6P2C7J6"/>
<evidence type="ECO:0000256" key="7">
    <source>
        <dbReference type="ARBA" id="ARBA00029321"/>
    </source>
</evidence>
<evidence type="ECO:0000256" key="9">
    <source>
        <dbReference type="RuleBase" id="RU000612"/>
    </source>
</evidence>
<comment type="subcellular location">
    <subcellularLocation>
        <location evidence="8">Cytoplasm</location>
    </subcellularLocation>
</comment>
<dbReference type="Pfam" id="PF00342">
    <property type="entry name" value="PGI"/>
    <property type="match status" value="1"/>
</dbReference>
<comment type="similarity">
    <text evidence="2 8 9">Belongs to the GPI family.</text>
</comment>
<dbReference type="GO" id="GO:0006094">
    <property type="term" value="P:gluconeogenesis"/>
    <property type="evidence" value="ECO:0007669"/>
    <property type="project" value="UniProtKB-UniRule"/>
</dbReference>
<evidence type="ECO:0000313" key="11">
    <source>
        <dbReference type="Proteomes" id="UP000460272"/>
    </source>
</evidence>
<dbReference type="SUPFAM" id="SSF53697">
    <property type="entry name" value="SIS domain"/>
    <property type="match status" value="1"/>
</dbReference>
<comment type="function">
    <text evidence="8">Catalyzes the reversible isomerization of glucose-6-phosphate to fructose-6-phosphate.</text>
</comment>
<keyword evidence="6 8" id="KW-0413">Isomerase</keyword>
<evidence type="ECO:0000256" key="4">
    <source>
        <dbReference type="ARBA" id="ARBA00022490"/>
    </source>
</evidence>
<dbReference type="InterPro" id="IPR035476">
    <property type="entry name" value="SIS_PGI_1"/>
</dbReference>